<dbReference type="PROSITE" id="PS00815">
    <property type="entry name" value="AIPM_HOMOCIT_SYNTH_1"/>
    <property type="match status" value="1"/>
</dbReference>
<comment type="similarity">
    <text evidence="2 10">Belongs to the alpha-IPM synthase/homocitrate synthase family.</text>
</comment>
<dbReference type="CDD" id="cd07941">
    <property type="entry name" value="DRE_TIM_LeuA3"/>
    <property type="match status" value="1"/>
</dbReference>
<comment type="caution">
    <text evidence="13">The sequence shown here is derived from an EMBL/GenBank/DDBJ whole genome shotgun (WGS) entry which is preliminary data.</text>
</comment>
<dbReference type="NCBIfam" id="TIGR00977">
    <property type="entry name" value="citramal_synth"/>
    <property type="match status" value="1"/>
</dbReference>
<evidence type="ECO:0000256" key="4">
    <source>
        <dbReference type="ARBA" id="ARBA00022325"/>
    </source>
</evidence>
<evidence type="ECO:0000256" key="8">
    <source>
        <dbReference type="ARBA" id="ARBA00023304"/>
    </source>
</evidence>
<dbReference type="InterPro" id="IPR036230">
    <property type="entry name" value="LeuA_allosteric_dom_sf"/>
</dbReference>
<evidence type="ECO:0000256" key="11">
    <source>
        <dbReference type="SAM" id="SignalP"/>
    </source>
</evidence>
<dbReference type="Gene3D" id="3.20.20.70">
    <property type="entry name" value="Aldolase class I"/>
    <property type="match status" value="1"/>
</dbReference>
<dbReference type="Gene3D" id="3.30.160.270">
    <property type="match status" value="1"/>
</dbReference>
<evidence type="ECO:0000256" key="2">
    <source>
        <dbReference type="ARBA" id="ARBA00006154"/>
    </source>
</evidence>
<sequence>MLSQSVRQVLQVQLFILALLCPLSAQLSAVSKPRASVKLPQVKDRVVGPQRALIYDTTLRDGTQGEGISMSVEDKLSVFDQLVDFGFDYVEGGWPGSNPKDKAFFDRCLTMPDSHRDKLVAFGSTRRKFTKVEDDKQVEALITSGARSVCLVAKASLSQVENILGATAEEGLLMISDTVSYLVSQNVKVFVDLEHYFDGYLESPDYASSLVEACCSAGASSIVLCDTNGGTLPWDLEEMTRAAVAHPVVVENDVTVGVHCHNDIGMAVANSLAAVKGGAGLVQGCVNGVGERTGNADIVSIIGTLALKMGTALSDGVETENLTSLSRFVDEVLNRSPDQAQPYVGSAAFAHKGGLHVSAMEKDPTSYQHIDPALVGNIRRTVISELSGRMNIVQRLKEIGVDGNEEEGENKDWLNERATAILTRVKKLESIGYTFEGADASVKLMMLHATKRYCPPFRVLDYSATVFDQFIDSASRVLYKKKKSAGVGVNAASDSLDEGERATARATVKVQSLYEKEWIVDDPEHDGSVEKVERLEVADGNGPVDALALALKRALEPSYPFLSKVQLTDYKVRILDNEAATEAATRVLIEFTEMETNRKWNTVSVDRNVISASLNALVDGYEYALLEHETFCMLCPADYDDSESGLGGWE</sequence>
<evidence type="ECO:0000259" key="12">
    <source>
        <dbReference type="PROSITE" id="PS50991"/>
    </source>
</evidence>
<dbReference type="PANTHER" id="PTHR43538">
    <property type="entry name" value="ALPHA-IPM SYNTHASE/HOMOCITRATE SYNTHASE"/>
    <property type="match status" value="1"/>
</dbReference>
<dbReference type="EMBL" id="BRXY01000239">
    <property type="protein sequence ID" value="GMH79919.1"/>
    <property type="molecule type" value="Genomic_DNA"/>
</dbReference>
<evidence type="ECO:0000256" key="5">
    <source>
        <dbReference type="ARBA" id="ARBA00022605"/>
    </source>
</evidence>
<dbReference type="OrthoDB" id="2015253at2759"/>
<evidence type="ECO:0000256" key="7">
    <source>
        <dbReference type="ARBA" id="ARBA00022679"/>
    </source>
</evidence>
<dbReference type="Proteomes" id="UP001165085">
    <property type="component" value="Unassembled WGS sequence"/>
</dbReference>
<accession>A0A9W7AXP1</accession>
<dbReference type="Pfam" id="PF00682">
    <property type="entry name" value="HMGL-like"/>
    <property type="match status" value="1"/>
</dbReference>
<dbReference type="PROSITE" id="PS50991">
    <property type="entry name" value="PYR_CT"/>
    <property type="match status" value="1"/>
</dbReference>
<dbReference type="InterPro" id="IPR013709">
    <property type="entry name" value="2-isopropylmalate_synth_dimer"/>
</dbReference>
<dbReference type="InterPro" id="IPR000891">
    <property type="entry name" value="PYR_CT"/>
</dbReference>
<dbReference type="SUPFAM" id="SSF110921">
    <property type="entry name" value="2-isopropylmalate synthase LeuA, allosteric (dimerisation) domain"/>
    <property type="match status" value="1"/>
</dbReference>
<dbReference type="InterPro" id="IPR005675">
    <property type="entry name" value="Citramal_synthase"/>
</dbReference>
<comment type="pathway">
    <text evidence="1">Amino-acid biosynthesis; L-isoleucine biosynthesis; 2-oxobutanoate from pyruvate: step 1/3.</text>
</comment>
<dbReference type="AlphaFoldDB" id="A0A9W7AXP1"/>
<reference evidence="14" key="1">
    <citation type="journal article" date="2023" name="Commun. Biol.">
        <title>Genome analysis of Parmales, the sister group of diatoms, reveals the evolutionary specialization of diatoms from phago-mixotrophs to photoautotrophs.</title>
        <authorList>
            <person name="Ban H."/>
            <person name="Sato S."/>
            <person name="Yoshikawa S."/>
            <person name="Yamada K."/>
            <person name="Nakamura Y."/>
            <person name="Ichinomiya M."/>
            <person name="Sato N."/>
            <person name="Blanc-Mathieu R."/>
            <person name="Endo H."/>
            <person name="Kuwata A."/>
            <person name="Ogata H."/>
        </authorList>
    </citation>
    <scope>NUCLEOTIDE SEQUENCE [LARGE SCALE GENOMIC DNA]</scope>
    <source>
        <strain evidence="14">NIES 3701</strain>
    </source>
</reference>
<dbReference type="GO" id="GO:0009098">
    <property type="term" value="P:L-leucine biosynthetic process"/>
    <property type="evidence" value="ECO:0007669"/>
    <property type="project" value="InterPro"/>
</dbReference>
<evidence type="ECO:0000256" key="3">
    <source>
        <dbReference type="ARBA" id="ARBA00012973"/>
    </source>
</evidence>
<evidence type="ECO:0000256" key="1">
    <source>
        <dbReference type="ARBA" id="ARBA00004743"/>
    </source>
</evidence>
<gene>
    <name evidence="13" type="ORF">TrST_g10352</name>
</gene>
<dbReference type="Pfam" id="PF22617">
    <property type="entry name" value="HCS_D2"/>
    <property type="match status" value="1"/>
</dbReference>
<dbReference type="InterPro" id="IPR002034">
    <property type="entry name" value="AIPM/Hcit_synth_CS"/>
</dbReference>
<dbReference type="GO" id="GO:0043714">
    <property type="term" value="F:(R)-citramalate synthase activity"/>
    <property type="evidence" value="ECO:0007669"/>
    <property type="project" value="UniProtKB-EC"/>
</dbReference>
<feature type="chain" id="PRO_5040965152" description="(R)-citramalate synthase" evidence="11">
    <location>
        <begin position="26"/>
        <end position="650"/>
    </location>
</feature>
<protein>
    <recommendedName>
        <fullName evidence="4">(R)-citramalate synthase</fullName>
        <ecNumber evidence="3">2.3.3.13</ecNumber>
        <ecNumber evidence="9">2.3.3.21</ecNumber>
    </recommendedName>
</protein>
<name>A0A9W7AXP1_9STRA</name>
<keyword evidence="11" id="KW-0732">Signal</keyword>
<proteinExistence type="inferred from homology"/>
<keyword evidence="5" id="KW-0028">Amino-acid biosynthesis</keyword>
<dbReference type="SUPFAM" id="SSF51569">
    <property type="entry name" value="Aldolase"/>
    <property type="match status" value="1"/>
</dbReference>
<dbReference type="PROSITE" id="PS00816">
    <property type="entry name" value="AIPM_HOMOCIT_SYNTH_2"/>
    <property type="match status" value="1"/>
</dbReference>
<dbReference type="EC" id="2.3.3.21" evidence="9"/>
<dbReference type="GO" id="GO:0003852">
    <property type="term" value="F:2-isopropylmalate synthase activity"/>
    <property type="evidence" value="ECO:0007669"/>
    <property type="project" value="UniProtKB-EC"/>
</dbReference>
<dbReference type="InterPro" id="IPR054691">
    <property type="entry name" value="LeuA/HCS_post-cat"/>
</dbReference>
<dbReference type="GO" id="GO:0009097">
    <property type="term" value="P:isoleucine biosynthetic process"/>
    <property type="evidence" value="ECO:0007669"/>
    <property type="project" value="UniProtKB-KW"/>
</dbReference>
<feature type="signal peptide" evidence="11">
    <location>
        <begin position="1"/>
        <end position="25"/>
    </location>
</feature>
<dbReference type="InterPro" id="IPR013785">
    <property type="entry name" value="Aldolase_TIM"/>
</dbReference>
<evidence type="ECO:0000313" key="14">
    <source>
        <dbReference type="Proteomes" id="UP001165085"/>
    </source>
</evidence>
<evidence type="ECO:0000256" key="9">
    <source>
        <dbReference type="ARBA" id="ARBA00034330"/>
    </source>
</evidence>
<dbReference type="Pfam" id="PF08502">
    <property type="entry name" value="LeuA_dimer"/>
    <property type="match status" value="1"/>
</dbReference>
<feature type="domain" description="Pyruvate carboxyltransferase" evidence="12">
    <location>
        <begin position="52"/>
        <end position="323"/>
    </location>
</feature>
<keyword evidence="7 10" id="KW-0808">Transferase</keyword>
<keyword evidence="14" id="KW-1185">Reference proteome</keyword>
<keyword evidence="6" id="KW-0412">Isoleucine biosynthesis</keyword>
<evidence type="ECO:0000256" key="6">
    <source>
        <dbReference type="ARBA" id="ARBA00022624"/>
    </source>
</evidence>
<dbReference type="Gene3D" id="1.10.238.260">
    <property type="match status" value="1"/>
</dbReference>
<dbReference type="PANTHER" id="PTHR43538:SF1">
    <property type="entry name" value="(R)-CITRAMALATE SYNTHASE"/>
    <property type="match status" value="1"/>
</dbReference>
<keyword evidence="8" id="KW-0100">Branched-chain amino acid biosynthesis</keyword>
<dbReference type="SMART" id="SM00917">
    <property type="entry name" value="LeuA_dimer"/>
    <property type="match status" value="1"/>
</dbReference>
<organism evidence="13 14">
    <name type="scientific">Triparma strigata</name>
    <dbReference type="NCBI Taxonomy" id="1606541"/>
    <lineage>
        <taxon>Eukaryota</taxon>
        <taxon>Sar</taxon>
        <taxon>Stramenopiles</taxon>
        <taxon>Ochrophyta</taxon>
        <taxon>Bolidophyceae</taxon>
        <taxon>Parmales</taxon>
        <taxon>Triparmaceae</taxon>
        <taxon>Triparma</taxon>
    </lineage>
</organism>
<evidence type="ECO:0000256" key="10">
    <source>
        <dbReference type="RuleBase" id="RU003523"/>
    </source>
</evidence>
<evidence type="ECO:0000313" key="13">
    <source>
        <dbReference type="EMBL" id="GMH79919.1"/>
    </source>
</evidence>
<dbReference type="EC" id="2.3.3.13" evidence="3"/>